<evidence type="ECO:0000256" key="4">
    <source>
        <dbReference type="ARBA" id="ARBA00023125"/>
    </source>
</evidence>
<dbReference type="InterPro" id="IPR005158">
    <property type="entry name" value="BTAD"/>
</dbReference>
<dbReference type="Pfam" id="PF00486">
    <property type="entry name" value="Trans_reg_C"/>
    <property type="match status" value="1"/>
</dbReference>
<evidence type="ECO:0000256" key="1">
    <source>
        <dbReference type="ARBA" id="ARBA00005820"/>
    </source>
</evidence>
<dbReference type="STRING" id="67267.GCA_000716675_07611"/>
<dbReference type="SMART" id="SM01043">
    <property type="entry name" value="BTAD"/>
    <property type="match status" value="1"/>
</dbReference>
<dbReference type="SUPFAM" id="SSF46894">
    <property type="entry name" value="C-terminal effector domain of the bipartite response regulators"/>
    <property type="match status" value="1"/>
</dbReference>
<keyword evidence="3" id="KW-0805">Transcription regulation</keyword>
<dbReference type="InterPro" id="IPR011990">
    <property type="entry name" value="TPR-like_helical_dom_sf"/>
</dbReference>
<comment type="similarity">
    <text evidence="1">Belongs to the AfsR/DnrI/RedD regulatory family.</text>
</comment>
<feature type="domain" description="OmpR/PhoB-type" evidence="7">
    <location>
        <begin position="1"/>
        <end position="94"/>
    </location>
</feature>
<evidence type="ECO:0000256" key="2">
    <source>
        <dbReference type="ARBA" id="ARBA00023012"/>
    </source>
</evidence>
<dbReference type="PANTHER" id="PTHR35807:SF1">
    <property type="entry name" value="TRANSCRIPTIONAL REGULATOR REDD"/>
    <property type="match status" value="1"/>
</dbReference>
<dbReference type="Pfam" id="PF03704">
    <property type="entry name" value="BTAD"/>
    <property type="match status" value="1"/>
</dbReference>
<evidence type="ECO:0000313" key="8">
    <source>
        <dbReference type="EMBL" id="ARX83101.1"/>
    </source>
</evidence>
<dbReference type="Gene3D" id="1.25.40.10">
    <property type="entry name" value="Tetratricopeptide repeat domain"/>
    <property type="match status" value="1"/>
</dbReference>
<dbReference type="GO" id="GO:0000160">
    <property type="term" value="P:phosphorelay signal transduction system"/>
    <property type="evidence" value="ECO:0007669"/>
    <property type="project" value="UniProtKB-KW"/>
</dbReference>
<evidence type="ECO:0000259" key="7">
    <source>
        <dbReference type="PROSITE" id="PS51755"/>
    </source>
</evidence>
<dbReference type="KEGG" id="salf:SMD44_02515"/>
<dbReference type="InterPro" id="IPR016032">
    <property type="entry name" value="Sig_transdc_resp-reg_C-effctor"/>
</dbReference>
<proteinExistence type="inferred from homology"/>
<dbReference type="EMBL" id="CP021748">
    <property type="protein sequence ID" value="ARX83101.1"/>
    <property type="molecule type" value="Genomic_DNA"/>
</dbReference>
<dbReference type="AlphaFoldDB" id="A0A1Z1W9H0"/>
<sequence>MRLSMEYRILGPLDIQDGGVAVPLDGAKQRTVLAALLIAEGSLVSDTELSRLLWGEQPPTTHNAQIYNHVSRLRKALGSEVSITRCSPGYLLQIGNDTFDLREFEDLAMRGQSALLAGRFEDASQPLHHALSLWRGPALADVSEALALTEGPRIEERRISVVESRIEADLAIGKHTEVLPELTRLVEQYPLRERFRAQLMTTLYRCDRQAEALVLYDGSRKMLIEELGVEPGALLRQVHQAILTADPALHGPFGLQTAR</sequence>
<dbReference type="InterPro" id="IPR001867">
    <property type="entry name" value="OmpR/PhoB-type_DNA-bd"/>
</dbReference>
<dbReference type="GO" id="GO:0006355">
    <property type="term" value="P:regulation of DNA-templated transcription"/>
    <property type="evidence" value="ECO:0007669"/>
    <property type="project" value="InterPro"/>
</dbReference>
<dbReference type="eggNOG" id="COG3629">
    <property type="taxonomic scope" value="Bacteria"/>
</dbReference>
<protein>
    <submittedName>
        <fullName evidence="8">Regulator protein</fullName>
    </submittedName>
</protein>
<dbReference type="PROSITE" id="PS51755">
    <property type="entry name" value="OMPR_PHOB"/>
    <property type="match status" value="1"/>
</dbReference>
<dbReference type="PANTHER" id="PTHR35807">
    <property type="entry name" value="TRANSCRIPTIONAL REGULATOR REDD-RELATED"/>
    <property type="match status" value="1"/>
</dbReference>
<reference evidence="8 9" key="1">
    <citation type="submission" date="2017-05" db="EMBL/GenBank/DDBJ databases">
        <title>Streptomyces alboflavus Genome sequencing and assembly.</title>
        <authorList>
            <person name="Wang Y."/>
            <person name="Du B."/>
            <person name="Ding Y."/>
            <person name="Liu H."/>
            <person name="Hou Q."/>
            <person name="Liu K."/>
            <person name="Wang C."/>
            <person name="Yao L."/>
        </authorList>
    </citation>
    <scope>NUCLEOTIDE SEQUENCE [LARGE SCALE GENOMIC DNA]</scope>
    <source>
        <strain evidence="8 9">MDJK44</strain>
    </source>
</reference>
<evidence type="ECO:0000256" key="3">
    <source>
        <dbReference type="ARBA" id="ARBA00023015"/>
    </source>
</evidence>
<dbReference type="Gene3D" id="1.10.10.10">
    <property type="entry name" value="Winged helix-like DNA-binding domain superfamily/Winged helix DNA-binding domain"/>
    <property type="match status" value="1"/>
</dbReference>
<dbReference type="SMART" id="SM00862">
    <property type="entry name" value="Trans_reg_C"/>
    <property type="match status" value="1"/>
</dbReference>
<evidence type="ECO:0000256" key="6">
    <source>
        <dbReference type="PROSITE-ProRule" id="PRU01091"/>
    </source>
</evidence>
<accession>A0A1Z1W9H0</accession>
<keyword evidence="2" id="KW-0902">Two-component regulatory system</keyword>
<dbReference type="Proteomes" id="UP000195880">
    <property type="component" value="Chromosome"/>
</dbReference>
<dbReference type="InterPro" id="IPR051677">
    <property type="entry name" value="AfsR-DnrI-RedD_regulator"/>
</dbReference>
<dbReference type="GO" id="GO:0003677">
    <property type="term" value="F:DNA binding"/>
    <property type="evidence" value="ECO:0007669"/>
    <property type="project" value="UniProtKB-UniRule"/>
</dbReference>
<dbReference type="CDD" id="cd15831">
    <property type="entry name" value="BTAD"/>
    <property type="match status" value="1"/>
</dbReference>
<name>A0A1Z1W9H0_9ACTN</name>
<keyword evidence="4 6" id="KW-0238">DNA-binding</keyword>
<feature type="DNA-binding region" description="OmpR/PhoB-type" evidence="6">
    <location>
        <begin position="1"/>
        <end position="94"/>
    </location>
</feature>
<organism evidence="8 9">
    <name type="scientific">Streptomyces alboflavus</name>
    <dbReference type="NCBI Taxonomy" id="67267"/>
    <lineage>
        <taxon>Bacteria</taxon>
        <taxon>Bacillati</taxon>
        <taxon>Actinomycetota</taxon>
        <taxon>Actinomycetes</taxon>
        <taxon>Kitasatosporales</taxon>
        <taxon>Streptomycetaceae</taxon>
        <taxon>Streptomyces</taxon>
    </lineage>
</organism>
<evidence type="ECO:0000313" key="9">
    <source>
        <dbReference type="Proteomes" id="UP000195880"/>
    </source>
</evidence>
<gene>
    <name evidence="8" type="ORF">SMD44_02515</name>
</gene>
<evidence type="ECO:0000256" key="5">
    <source>
        <dbReference type="ARBA" id="ARBA00023163"/>
    </source>
</evidence>
<keyword evidence="5" id="KW-0804">Transcription</keyword>
<keyword evidence="9" id="KW-1185">Reference proteome</keyword>
<dbReference type="SUPFAM" id="SSF48452">
    <property type="entry name" value="TPR-like"/>
    <property type="match status" value="1"/>
</dbReference>
<dbReference type="InterPro" id="IPR036388">
    <property type="entry name" value="WH-like_DNA-bd_sf"/>
</dbReference>